<evidence type="ECO:0000259" key="2">
    <source>
        <dbReference type="PROSITE" id="PS50181"/>
    </source>
</evidence>
<dbReference type="Pfam" id="PF13415">
    <property type="entry name" value="Beta-prop_FBX42"/>
    <property type="match status" value="1"/>
</dbReference>
<dbReference type="SUPFAM" id="SSF81383">
    <property type="entry name" value="F-box domain"/>
    <property type="match status" value="1"/>
</dbReference>
<gene>
    <name evidence="3" type="ORF">g.21392</name>
</gene>
<dbReference type="GO" id="GO:0019005">
    <property type="term" value="C:SCF ubiquitin ligase complex"/>
    <property type="evidence" value="ECO:0007669"/>
    <property type="project" value="TreeGrafter"/>
</dbReference>
<dbReference type="PROSITE" id="PS50181">
    <property type="entry name" value="FBOX"/>
    <property type="match status" value="1"/>
</dbReference>
<dbReference type="InterPro" id="IPR001810">
    <property type="entry name" value="F-box_dom"/>
</dbReference>
<evidence type="ECO:0000313" key="3">
    <source>
        <dbReference type="EMBL" id="JAS24492.1"/>
    </source>
</evidence>
<feature type="region of interest" description="Disordered" evidence="1">
    <location>
        <begin position="507"/>
        <end position="528"/>
    </location>
</feature>
<accession>A0A1B6DFU0</accession>
<organism evidence="3">
    <name type="scientific">Clastoptera arizonana</name>
    <name type="common">Arizona spittle bug</name>
    <dbReference type="NCBI Taxonomy" id="38151"/>
    <lineage>
        <taxon>Eukaryota</taxon>
        <taxon>Metazoa</taxon>
        <taxon>Ecdysozoa</taxon>
        <taxon>Arthropoda</taxon>
        <taxon>Hexapoda</taxon>
        <taxon>Insecta</taxon>
        <taxon>Pterygota</taxon>
        <taxon>Neoptera</taxon>
        <taxon>Paraneoptera</taxon>
        <taxon>Hemiptera</taxon>
        <taxon>Auchenorrhyncha</taxon>
        <taxon>Cercopoidea</taxon>
        <taxon>Clastopteridae</taxon>
        <taxon>Clastoptera</taxon>
    </lineage>
</organism>
<feature type="domain" description="F-box" evidence="2">
    <location>
        <begin position="20"/>
        <end position="72"/>
    </location>
</feature>
<dbReference type="PANTHER" id="PTHR46432:SF1">
    <property type="entry name" value="F-BOX ONLY PROTEIN 42"/>
    <property type="match status" value="1"/>
</dbReference>
<dbReference type="Pfam" id="PF12937">
    <property type="entry name" value="F-box-like"/>
    <property type="match status" value="1"/>
</dbReference>
<dbReference type="InterPro" id="IPR052821">
    <property type="entry name" value="F-box_only_SRC"/>
</dbReference>
<dbReference type="InterPro" id="IPR036047">
    <property type="entry name" value="F-box-like_dom_sf"/>
</dbReference>
<evidence type="ECO:0000256" key="1">
    <source>
        <dbReference type="SAM" id="MobiDB-lite"/>
    </source>
</evidence>
<dbReference type="AlphaFoldDB" id="A0A1B6DFU0"/>
<dbReference type="SMART" id="SM00256">
    <property type="entry name" value="FBOX"/>
    <property type="match status" value="1"/>
</dbReference>
<feature type="non-terminal residue" evidence="3">
    <location>
        <position position="1"/>
    </location>
</feature>
<name>A0A1B6DFU0_9HEMI</name>
<dbReference type="SUPFAM" id="SSF117281">
    <property type="entry name" value="Kelch motif"/>
    <property type="match status" value="1"/>
</dbReference>
<dbReference type="InterPro" id="IPR015915">
    <property type="entry name" value="Kelch-typ_b-propeller"/>
</dbReference>
<dbReference type="Gene3D" id="2.120.10.80">
    <property type="entry name" value="Kelch-type beta propeller"/>
    <property type="match status" value="1"/>
</dbReference>
<dbReference type="CDD" id="cd22110">
    <property type="entry name" value="F-box_FBXO42"/>
    <property type="match status" value="1"/>
</dbReference>
<dbReference type="PANTHER" id="PTHR46432">
    <property type="entry name" value="F-BOX ONLY PROTEIN 42"/>
    <property type="match status" value="1"/>
</dbReference>
<protein>
    <recommendedName>
        <fullName evidence="2">F-box domain-containing protein</fullName>
    </recommendedName>
</protein>
<sequence>FKSMALVMEVDLPVKYENSRCFINDLPDEVIEYILRLLPPYQDLEQCMLVCKRWQRNVLSVIRQKKYSFDRSIASFTIKCQHVLSSSEGNGMISRRYSHSASNHGNSMYVFGGCTSTSTTFNDLWRLDLSTRKWLRQLTTGNYPTPKACATIVCYNDSLILFGGWTPPLPYPMHQPRRVFNELHIYNIKNSKWTCITTPTLSPPPMAAHSATIHGHTMVVFGGHHDNLGSTNDVWCFDVLKETWRKQQISNPKPSPRYGQSQIALDSDHLIIIGGCGGGPYMELNDVWLLDMSKEKWLWKTITVQNPQWAASKIWSHPACKVGNNIVVFSRNPKSAIPNLSYSKCQGNCCQVVPNCFGMKDTSPEQQSVDRDINVNGRRGSLVPRSVTNKNQPCYSAKNFPRPSQNIEIQGPSDQLELSKSLISKEVNEVSLNNTNKRHLQAEGSSNSQDRISQHLETSRAKQEVIINYNHNEGSLAAFRESVTTNPAVRQREKQLEALRRMEEKISRNKNNQQVKKEQSLSYIKKSV</sequence>
<dbReference type="Gene3D" id="1.20.1280.50">
    <property type="match status" value="1"/>
</dbReference>
<dbReference type="GO" id="GO:1990756">
    <property type="term" value="F:ubiquitin-like ligase-substrate adaptor activity"/>
    <property type="evidence" value="ECO:0007669"/>
    <property type="project" value="TreeGrafter"/>
</dbReference>
<reference evidence="3" key="1">
    <citation type="submission" date="2015-12" db="EMBL/GenBank/DDBJ databases">
        <title>De novo transcriptome assembly of four potential Pierce s Disease insect vectors from Arizona vineyards.</title>
        <authorList>
            <person name="Tassone E.E."/>
        </authorList>
    </citation>
    <scope>NUCLEOTIDE SEQUENCE</scope>
</reference>
<dbReference type="EMBL" id="GEDC01012806">
    <property type="protein sequence ID" value="JAS24492.1"/>
    <property type="molecule type" value="Transcribed_RNA"/>
</dbReference>
<feature type="non-terminal residue" evidence="3">
    <location>
        <position position="528"/>
    </location>
</feature>
<proteinExistence type="predicted"/>